<reference evidence="8 9" key="1">
    <citation type="submission" date="2024-09" db="EMBL/GenBank/DDBJ databases">
        <title>Itraconazole resistance in Madurella fahalii resulting from another homologue of gene encoding cytochrome P450 14-alpha sterol demethylase (CYP51).</title>
        <authorList>
            <person name="Yoshioka I."/>
            <person name="Fahal A.H."/>
            <person name="Kaneko S."/>
            <person name="Yaguchi T."/>
        </authorList>
    </citation>
    <scope>NUCLEOTIDE SEQUENCE [LARGE SCALE GENOMIC DNA]</scope>
    <source>
        <strain evidence="8 9">IFM 68171</strain>
    </source>
</reference>
<evidence type="ECO:0000256" key="4">
    <source>
        <dbReference type="ARBA" id="ARBA00023125"/>
    </source>
</evidence>
<evidence type="ECO:0000256" key="5">
    <source>
        <dbReference type="ARBA" id="ARBA00023163"/>
    </source>
</evidence>
<evidence type="ECO:0000313" key="9">
    <source>
        <dbReference type="Proteomes" id="UP001628179"/>
    </source>
</evidence>
<keyword evidence="9" id="KW-1185">Reference proteome</keyword>
<keyword evidence="2" id="KW-0862">Zinc</keyword>
<dbReference type="Gene3D" id="4.10.240.10">
    <property type="entry name" value="Zn(2)-C6 fungal-type DNA-binding domain"/>
    <property type="match status" value="1"/>
</dbReference>
<dbReference type="InterPro" id="IPR051430">
    <property type="entry name" value="Fungal_TF_Env_Response"/>
</dbReference>
<dbReference type="InterPro" id="IPR007219">
    <property type="entry name" value="XnlR_reg_dom"/>
</dbReference>
<protein>
    <submittedName>
        <fullName evidence="8">Pyrrolocin cluster transcription factor fsdR</fullName>
    </submittedName>
</protein>
<dbReference type="EMBL" id="BAAFSV010000005">
    <property type="protein sequence ID" value="GAB1319362.1"/>
    <property type="molecule type" value="Genomic_DNA"/>
</dbReference>
<evidence type="ECO:0000313" key="8">
    <source>
        <dbReference type="EMBL" id="GAB1319362.1"/>
    </source>
</evidence>
<dbReference type="Pfam" id="PF04082">
    <property type="entry name" value="Fungal_trans"/>
    <property type="match status" value="1"/>
</dbReference>
<proteinExistence type="predicted"/>
<evidence type="ECO:0000259" key="7">
    <source>
        <dbReference type="PROSITE" id="PS50048"/>
    </source>
</evidence>
<dbReference type="PROSITE" id="PS00463">
    <property type="entry name" value="ZN2_CY6_FUNGAL_1"/>
    <property type="match status" value="1"/>
</dbReference>
<accession>A0ABQ0GNM3</accession>
<keyword evidence="1" id="KW-0479">Metal-binding</keyword>
<dbReference type="GeneID" id="98180314"/>
<keyword evidence="5" id="KW-0804">Transcription</keyword>
<dbReference type="PROSITE" id="PS50048">
    <property type="entry name" value="ZN2_CY6_FUNGAL_2"/>
    <property type="match status" value="1"/>
</dbReference>
<dbReference type="Pfam" id="PF00172">
    <property type="entry name" value="Zn_clus"/>
    <property type="match status" value="1"/>
</dbReference>
<dbReference type="SMART" id="SM00066">
    <property type="entry name" value="GAL4"/>
    <property type="match status" value="1"/>
</dbReference>
<keyword evidence="3" id="KW-0805">Transcription regulation</keyword>
<evidence type="ECO:0000256" key="1">
    <source>
        <dbReference type="ARBA" id="ARBA00022723"/>
    </source>
</evidence>
<evidence type="ECO:0000256" key="2">
    <source>
        <dbReference type="ARBA" id="ARBA00022833"/>
    </source>
</evidence>
<dbReference type="Proteomes" id="UP001628179">
    <property type="component" value="Unassembled WGS sequence"/>
</dbReference>
<comment type="caution">
    <text evidence="8">The sequence shown here is derived from an EMBL/GenBank/DDBJ whole genome shotgun (WGS) entry which is preliminary data.</text>
</comment>
<gene>
    <name evidence="8" type="ORF">MFIFM68171_09572</name>
</gene>
<dbReference type="SUPFAM" id="SSF57701">
    <property type="entry name" value="Zn2/Cys6 DNA-binding domain"/>
    <property type="match status" value="1"/>
</dbReference>
<dbReference type="PANTHER" id="PTHR31944:SF131">
    <property type="entry name" value="HEME-RESPONSIVE ZINC FINGER TRANSCRIPTION FACTOR HAP1"/>
    <property type="match status" value="1"/>
</dbReference>
<sequence>MQTKPRRRLRIPLSCDPCRARKLKCNREKPCQNCTARNSQANCQFQGPNHRPPSTTGDVLMRQRIDRLEGLVKQLAERQVRSSALASNGTSREAGPGKTVMDGVHSVYLAGEDLDAVLDEIHALRATWDDQIQDSLWPALSHTVDGSSLLFTQAKPPERVDILSSLPPKAEVDRLIAFFFDQSSFPITVPPIIHLPTFMREYDDHWEDPSRTNLIWLGLLFSILGITMLAYHQHPDLEPSSYSGLSESRLHLYRTRTAQCLLSGDIAKCLPYTVETLRFNATAELNRKDDNRRGLWIMTGVIVRAAINMGYHRDPPLSLFSPLRAELRRRVWLSVVAMDDMASLLAGFPRMVTGSVHADAAEPRNVFDWELSDDLHAELPASRPMAEMTPTTYLIAKGRLFRVLGRVADAVYSPPPLMSPFPGGSSSGYDAVLEVDRALRIAYDAIPEHLRPSLSPFSSLNPLLGPSRTGNTGASVPNLGLLCMYHKGMCLLHRRFLSLRYRSDTRFATSRKACIASAHALVEIQQMIPPALYDISQTRQILALAAMVLVLELEVRRKCSTPNATEESRGGEHKDTVLMGALQTSCAKWAEAAGVCDEAGKTYRLLTRMVTGLVDDTRAMVVETMETETRMISGTAETDTPETPFDSILPGPTPRFNNAEAPFYDSFKDMDVSTDMDFDWATWDAFIDETGYDTGPVY</sequence>
<feature type="domain" description="Zn(2)-C6 fungal-type" evidence="7">
    <location>
        <begin position="14"/>
        <end position="45"/>
    </location>
</feature>
<dbReference type="CDD" id="cd12148">
    <property type="entry name" value="fungal_TF_MHR"/>
    <property type="match status" value="1"/>
</dbReference>
<evidence type="ECO:0000256" key="6">
    <source>
        <dbReference type="ARBA" id="ARBA00023242"/>
    </source>
</evidence>
<dbReference type="SMART" id="SM00906">
    <property type="entry name" value="Fungal_trans"/>
    <property type="match status" value="1"/>
</dbReference>
<dbReference type="CDD" id="cd00067">
    <property type="entry name" value="GAL4"/>
    <property type="match status" value="1"/>
</dbReference>
<name>A0ABQ0GNM3_9PEZI</name>
<dbReference type="InterPro" id="IPR036864">
    <property type="entry name" value="Zn2-C6_fun-type_DNA-bd_sf"/>
</dbReference>
<dbReference type="RefSeq" id="XP_070921092.1">
    <property type="nucleotide sequence ID" value="XM_071064991.1"/>
</dbReference>
<organism evidence="8 9">
    <name type="scientific">Madurella fahalii</name>
    <dbReference type="NCBI Taxonomy" id="1157608"/>
    <lineage>
        <taxon>Eukaryota</taxon>
        <taxon>Fungi</taxon>
        <taxon>Dikarya</taxon>
        <taxon>Ascomycota</taxon>
        <taxon>Pezizomycotina</taxon>
        <taxon>Sordariomycetes</taxon>
        <taxon>Sordariomycetidae</taxon>
        <taxon>Sordariales</taxon>
        <taxon>Sordariales incertae sedis</taxon>
        <taxon>Madurella</taxon>
    </lineage>
</organism>
<keyword evidence="6" id="KW-0539">Nucleus</keyword>
<evidence type="ECO:0000256" key="3">
    <source>
        <dbReference type="ARBA" id="ARBA00023015"/>
    </source>
</evidence>
<dbReference type="InterPro" id="IPR001138">
    <property type="entry name" value="Zn2Cys6_DnaBD"/>
</dbReference>
<dbReference type="PANTHER" id="PTHR31944">
    <property type="entry name" value="HEME-RESPONSIVE ZINC FINGER TRANSCRIPTION FACTOR HAP1"/>
    <property type="match status" value="1"/>
</dbReference>
<keyword evidence="4" id="KW-0238">DNA-binding</keyword>